<keyword evidence="4 8" id="KW-0808">Transferase</keyword>
<dbReference type="NCBIfam" id="TIGR01979">
    <property type="entry name" value="sufS"/>
    <property type="match status" value="1"/>
</dbReference>
<dbReference type="InterPro" id="IPR020578">
    <property type="entry name" value="Aminotrans_V_PyrdxlP_BS"/>
</dbReference>
<dbReference type="InterPro" id="IPR015422">
    <property type="entry name" value="PyrdxlP-dep_Trfase_small"/>
</dbReference>
<dbReference type="InterPro" id="IPR015421">
    <property type="entry name" value="PyrdxlP-dep_Trfase_major"/>
</dbReference>
<comment type="similarity">
    <text evidence="3 8">Belongs to the class-V pyridoxal-phosphate-dependent aminotransferase family. Csd subfamily.</text>
</comment>
<accession>A0A8D9JR77</accession>
<reference evidence="10 11" key="1">
    <citation type="journal article" date="2015" name="Genome Biol. Evol.">
        <title>Genome evolution in the primary endosymbiont of whiteflies sheds light on their divergence.</title>
        <authorList>
            <person name="Santos-Garcia D."/>
            <person name="Vargas-Chavez C."/>
            <person name="Moya A."/>
            <person name="Latorre A."/>
            <person name="Silva"/>
            <person name="F J."/>
        </authorList>
    </citation>
    <scope>NUCLEOTIDE SEQUENCE [LARGE SCALE GENOMIC DNA]</scope>
    <source>
        <strain evidence="11">AD-VLC</strain>
    </source>
</reference>
<dbReference type="AlphaFoldDB" id="A0A8D9JR77"/>
<dbReference type="GO" id="GO:0006534">
    <property type="term" value="P:cysteine metabolic process"/>
    <property type="evidence" value="ECO:0007669"/>
    <property type="project" value="UniProtKB-UniRule"/>
</dbReference>
<evidence type="ECO:0000259" key="9">
    <source>
        <dbReference type="Pfam" id="PF00266"/>
    </source>
</evidence>
<dbReference type="CDD" id="cd06453">
    <property type="entry name" value="SufS_like"/>
    <property type="match status" value="1"/>
</dbReference>
<evidence type="ECO:0000313" key="10">
    <source>
        <dbReference type="EMBL" id="CEI58746.1"/>
    </source>
</evidence>
<dbReference type="InterPro" id="IPR000192">
    <property type="entry name" value="Aminotrans_V_dom"/>
</dbReference>
<dbReference type="Gene3D" id="3.40.640.10">
    <property type="entry name" value="Type I PLP-dependent aspartate aminotransferase-like (Major domain)"/>
    <property type="match status" value="1"/>
</dbReference>
<comment type="catalytic activity">
    <reaction evidence="6 8">
        <text>(sulfur carrier)-H + L-cysteine = (sulfur carrier)-SH + L-alanine</text>
        <dbReference type="Rhea" id="RHEA:43892"/>
        <dbReference type="Rhea" id="RHEA-COMP:14737"/>
        <dbReference type="Rhea" id="RHEA-COMP:14739"/>
        <dbReference type="ChEBI" id="CHEBI:29917"/>
        <dbReference type="ChEBI" id="CHEBI:35235"/>
        <dbReference type="ChEBI" id="CHEBI:57972"/>
        <dbReference type="ChEBI" id="CHEBI:64428"/>
        <dbReference type="EC" id="2.8.1.7"/>
    </reaction>
</comment>
<feature type="domain" description="Aminotransferase class V" evidence="9">
    <location>
        <begin position="33"/>
        <end position="401"/>
    </location>
</feature>
<evidence type="ECO:0000256" key="5">
    <source>
        <dbReference type="ARBA" id="ARBA00022898"/>
    </source>
</evidence>
<evidence type="ECO:0000256" key="8">
    <source>
        <dbReference type="RuleBase" id="RU004506"/>
    </source>
</evidence>
<evidence type="ECO:0000313" key="11">
    <source>
        <dbReference type="Proteomes" id="UP000032800"/>
    </source>
</evidence>
<dbReference type="PANTHER" id="PTHR43586:SF8">
    <property type="entry name" value="CYSTEINE DESULFURASE 1, CHLOROPLASTIC"/>
    <property type="match status" value="1"/>
</dbReference>
<evidence type="ECO:0000256" key="3">
    <source>
        <dbReference type="ARBA" id="ARBA00010447"/>
    </source>
</evidence>
<evidence type="ECO:0000256" key="4">
    <source>
        <dbReference type="ARBA" id="ARBA00022679"/>
    </source>
</evidence>
<dbReference type="EC" id="2.8.1.7" evidence="8"/>
<dbReference type="Gene3D" id="3.90.1150.10">
    <property type="entry name" value="Aspartate Aminotransferase, domain 1"/>
    <property type="match status" value="1"/>
</dbReference>
<protein>
    <recommendedName>
        <fullName evidence="8">Cysteine desulfurase</fullName>
        <ecNumber evidence="8">2.8.1.7</ecNumber>
    </recommendedName>
</protein>
<dbReference type="PROSITE" id="PS00595">
    <property type="entry name" value="AA_TRANSFER_CLASS_5"/>
    <property type="match status" value="1"/>
</dbReference>
<comment type="cofactor">
    <cofactor evidence="1 7">
        <name>pyridoxal 5'-phosphate</name>
        <dbReference type="ChEBI" id="CHEBI:597326"/>
    </cofactor>
</comment>
<evidence type="ECO:0000256" key="1">
    <source>
        <dbReference type="ARBA" id="ARBA00001933"/>
    </source>
</evidence>
<keyword evidence="5 8" id="KW-0663">Pyridoxal phosphate</keyword>
<dbReference type="InterPro" id="IPR016454">
    <property type="entry name" value="Cysteine_dSase"/>
</dbReference>
<evidence type="ECO:0000256" key="2">
    <source>
        <dbReference type="ARBA" id="ARBA00002824"/>
    </source>
</evidence>
<dbReference type="KEGG" id="plc:PAD_184"/>
<name>A0A8D9JR77_9GAMM</name>
<dbReference type="EMBL" id="LN649255">
    <property type="protein sequence ID" value="CEI58746.1"/>
    <property type="molecule type" value="Genomic_DNA"/>
</dbReference>
<gene>
    <name evidence="10" type="primary">sufS</name>
    <name evidence="10" type="ORF">PAD_184</name>
</gene>
<sequence length="414" mass="48257">MLINYKFLNKKIIKIRKDFPFLKRIIYKIYNLIYFDNAATIQMPNNVIKVINEYNIYYNSNIHRGTHYLSNSATLAYERTRKIVCKFINAKYKEEIIFTKGTTESINMVSNSYGFKLKKGNEILISIMEHHSNIIPWKILSEKKKLKLKIIPVNDKGLVDIKKYKRLFTKKTKLVVITHVSNVSGVINPIKKLSIIAHKKKSLILVDGAQAISHKKIDVQKLNVDFYVFSSHKSYGPTGVGILYVRLDILRCMVPWQFGGEMVRNFTFFKKKINFSEVPYKFEAGTQAICNIIAFYTSLKWLKKNLNFIKIWEKILIFYLIKKLNNIKNIHILGKNKRISVLSFIIEGINSHDIGLLLDQYGIAIRTGNHCVQPMLNNYGINTVCRISFAIYNSLEEIKLFVNFLKKIIKIFLY</sequence>
<dbReference type="SUPFAM" id="SSF53383">
    <property type="entry name" value="PLP-dependent transferases"/>
    <property type="match status" value="1"/>
</dbReference>
<dbReference type="Proteomes" id="UP000032800">
    <property type="component" value="Chromosome I"/>
</dbReference>
<dbReference type="InterPro" id="IPR015424">
    <property type="entry name" value="PyrdxlP-dep_Trfase"/>
</dbReference>
<organism evidence="10 11">
    <name type="scientific">Candidatus Portiera aleyrodidarum</name>
    <name type="common">primary endosymbiont of Bemisia tabaci</name>
    <dbReference type="NCBI Taxonomy" id="91844"/>
    <lineage>
        <taxon>Bacteria</taxon>
        <taxon>Pseudomonadati</taxon>
        <taxon>Pseudomonadota</taxon>
        <taxon>Gammaproteobacteria</taxon>
        <taxon>Candidatus Johnevansiales</taxon>
        <taxon>Candidatus Johnevansiaceae</taxon>
        <taxon>Candidatus Portiera</taxon>
    </lineage>
</organism>
<proteinExistence type="inferred from homology"/>
<dbReference type="InterPro" id="IPR010970">
    <property type="entry name" value="Cys_dSase_SufS"/>
</dbReference>
<dbReference type="GO" id="GO:0030170">
    <property type="term" value="F:pyridoxal phosphate binding"/>
    <property type="evidence" value="ECO:0007669"/>
    <property type="project" value="UniProtKB-UniRule"/>
</dbReference>
<dbReference type="GO" id="GO:0031071">
    <property type="term" value="F:cysteine desulfurase activity"/>
    <property type="evidence" value="ECO:0007669"/>
    <property type="project" value="UniProtKB-UniRule"/>
</dbReference>
<dbReference type="PIRSF" id="PIRSF005572">
    <property type="entry name" value="NifS"/>
    <property type="match status" value="1"/>
</dbReference>
<comment type="function">
    <text evidence="2 8">Catalyzes the removal of elemental sulfur and selenium atoms from L-cysteine, L-cystine, L-selenocysteine, and L-selenocystine to produce L-alanine.</text>
</comment>
<evidence type="ECO:0000256" key="6">
    <source>
        <dbReference type="ARBA" id="ARBA00050776"/>
    </source>
</evidence>
<dbReference type="Pfam" id="PF00266">
    <property type="entry name" value="Aminotran_5"/>
    <property type="match status" value="1"/>
</dbReference>
<evidence type="ECO:0000256" key="7">
    <source>
        <dbReference type="RuleBase" id="RU004504"/>
    </source>
</evidence>
<dbReference type="PANTHER" id="PTHR43586">
    <property type="entry name" value="CYSTEINE DESULFURASE"/>
    <property type="match status" value="1"/>
</dbReference>
<dbReference type="RefSeq" id="WP_219848599.1">
    <property type="nucleotide sequence ID" value="NZ_LN649255.1"/>
</dbReference>